<keyword evidence="6" id="KW-1185">Reference proteome</keyword>
<evidence type="ECO:0000313" key="4">
    <source>
        <dbReference type="EMBL" id="EAK0453305.1"/>
    </source>
</evidence>
<organism evidence="5">
    <name type="scientific">Campylobacter fetus</name>
    <dbReference type="NCBI Taxonomy" id="196"/>
    <lineage>
        <taxon>Bacteria</taxon>
        <taxon>Pseudomonadati</taxon>
        <taxon>Campylobacterota</taxon>
        <taxon>Epsilonproteobacteria</taxon>
        <taxon>Campylobacterales</taxon>
        <taxon>Campylobacteraceae</taxon>
        <taxon>Campylobacter</taxon>
    </lineage>
</organism>
<evidence type="ECO:0000313" key="6">
    <source>
        <dbReference type="Proteomes" id="UP000535509"/>
    </source>
</evidence>
<dbReference type="Proteomes" id="UP000557842">
    <property type="component" value="Unassembled WGS sequence"/>
</dbReference>
<evidence type="ECO:0000313" key="3">
    <source>
        <dbReference type="EMBL" id="EAI8858957.1"/>
    </source>
</evidence>
<evidence type="ECO:0000313" key="2">
    <source>
        <dbReference type="EMBL" id="EAI5407827.1"/>
    </source>
</evidence>
<protein>
    <recommendedName>
        <fullName evidence="8">Rdx family protein</fullName>
    </recommendedName>
</protein>
<dbReference type="Gene3D" id="3.40.30.10">
    <property type="entry name" value="Glutaredoxin"/>
    <property type="match status" value="1"/>
</dbReference>
<dbReference type="InterPro" id="IPR011893">
    <property type="entry name" value="Selenoprotein_Rdx-typ"/>
</dbReference>
<keyword evidence="1" id="KW-0676">Redox-active center</keyword>
<gene>
    <name evidence="4" type="ORF">AAH17_06475</name>
    <name evidence="5" type="ORF">AAH24_00225</name>
    <name evidence="2" type="ORF">BVH53_03840</name>
    <name evidence="3" type="ORF">CX802_03715</name>
</gene>
<dbReference type="EMBL" id="AABTCC010000008">
    <property type="protein sequence ID" value="EAI8858957.1"/>
    <property type="molecule type" value="Genomic_DNA"/>
</dbReference>
<name>A0A5L8JHC9_CAMFE</name>
<evidence type="ECO:0000313" key="5">
    <source>
        <dbReference type="EMBL" id="EAK0467800.1"/>
    </source>
</evidence>
<dbReference type="EMBL" id="AACCXM010000001">
    <property type="protein sequence ID" value="EAK0467800.1"/>
    <property type="molecule type" value="Genomic_DNA"/>
</dbReference>
<reference evidence="5 7" key="1">
    <citation type="submission" date="2018-05" db="EMBL/GenBank/DDBJ databases">
        <authorList>
            <consortium name="PulseNet: The National Subtyping Network for Foodborne Disease Surveillance"/>
            <person name="Tarr C.L."/>
            <person name="Trees E."/>
            <person name="Katz L.S."/>
            <person name="Carleton-Romer H.A."/>
            <person name="Stroika S."/>
            <person name="Kucerova Z."/>
            <person name="Roache K.F."/>
            <person name="Sabol A.L."/>
            <person name="Besser J."/>
            <person name="Gerner-Smidt P."/>
        </authorList>
    </citation>
    <scope>NUCLEOTIDE SEQUENCE</scope>
    <source>
        <strain evidence="4">2014D-0197</strain>
        <strain evidence="2 7">2016D-0221</strain>
        <strain evidence="5">D4313</strain>
        <strain evidence="3 6">PNUSAC001503</strain>
    </source>
</reference>
<evidence type="ECO:0008006" key="8">
    <source>
        <dbReference type="Google" id="ProtNLM"/>
    </source>
</evidence>
<proteinExistence type="predicted"/>
<accession>A0A5L8JHC9</accession>
<dbReference type="EMBL" id="AABQDW010000005">
    <property type="protein sequence ID" value="EAI5407827.1"/>
    <property type="molecule type" value="Genomic_DNA"/>
</dbReference>
<dbReference type="AlphaFoldDB" id="A0A5L8JHC9"/>
<evidence type="ECO:0000313" key="7">
    <source>
        <dbReference type="Proteomes" id="UP000557842"/>
    </source>
</evidence>
<comment type="caution">
    <text evidence="5">The sequence shown here is derived from an EMBL/GenBank/DDBJ whole genome shotgun (WGS) entry which is preliminary data.</text>
</comment>
<sequence>MNNFPGVEVSKEIGNKGDFIVEVDGKVIYNNHDFPRPRFPDAGEVTEIIKKEFNI</sequence>
<evidence type="ECO:0000256" key="1">
    <source>
        <dbReference type="ARBA" id="ARBA00023284"/>
    </source>
</evidence>
<dbReference type="EMBL" id="AACCXK010000010">
    <property type="protein sequence ID" value="EAK0453305.1"/>
    <property type="molecule type" value="Genomic_DNA"/>
</dbReference>
<dbReference type="Proteomes" id="UP000535509">
    <property type="component" value="Unassembled WGS sequence"/>
</dbReference>
<dbReference type="Pfam" id="PF10262">
    <property type="entry name" value="Rdx"/>
    <property type="match status" value="1"/>
</dbReference>